<comment type="caution">
    <text evidence="3">The sequence shown here is derived from an EMBL/GenBank/DDBJ whole genome shotgun (WGS) entry which is preliminary data.</text>
</comment>
<feature type="region of interest" description="Disordered" evidence="1">
    <location>
        <begin position="130"/>
        <end position="245"/>
    </location>
</feature>
<feature type="region of interest" description="Disordered" evidence="1">
    <location>
        <begin position="74"/>
        <end position="99"/>
    </location>
</feature>
<name>A0A1V8RRN8_9HYPH</name>
<dbReference type="EMBL" id="MDET01000012">
    <property type="protein sequence ID" value="OQM75881.1"/>
    <property type="molecule type" value="Genomic_DNA"/>
</dbReference>
<evidence type="ECO:0000313" key="3">
    <source>
        <dbReference type="EMBL" id="OQM75881.1"/>
    </source>
</evidence>
<evidence type="ECO:0000256" key="1">
    <source>
        <dbReference type="SAM" id="MobiDB-lite"/>
    </source>
</evidence>
<reference evidence="3 4" key="1">
    <citation type="journal article" date="2016" name="Int. J. Syst. Evol. Microbiol.">
        <title>Pseudaminobacter manganicus sp. nov., isolated from sludge of a manganese mine.</title>
        <authorList>
            <person name="Li J."/>
            <person name="Huang J."/>
            <person name="Liao S."/>
            <person name="Wang G."/>
        </authorList>
    </citation>
    <scope>NUCLEOTIDE SEQUENCE [LARGE SCALE GENOMIC DNA]</scope>
    <source>
        <strain evidence="3 4">JH-7</strain>
    </source>
</reference>
<feature type="compositionally biased region" description="Basic and acidic residues" evidence="1">
    <location>
        <begin position="74"/>
        <end position="84"/>
    </location>
</feature>
<feature type="chain" id="PRO_5012461163" description="Lipoprotein" evidence="2">
    <location>
        <begin position="43"/>
        <end position="245"/>
    </location>
</feature>
<proteinExistence type="predicted"/>
<keyword evidence="2" id="KW-0732">Signal</keyword>
<evidence type="ECO:0000256" key="2">
    <source>
        <dbReference type="SAM" id="SignalP"/>
    </source>
</evidence>
<keyword evidence="4" id="KW-1185">Reference proteome</keyword>
<dbReference type="AlphaFoldDB" id="A0A1V8RRN8"/>
<accession>A0A1V8RRN8</accession>
<feature type="signal peptide" evidence="2">
    <location>
        <begin position="1"/>
        <end position="42"/>
    </location>
</feature>
<evidence type="ECO:0000313" key="4">
    <source>
        <dbReference type="Proteomes" id="UP000191905"/>
    </source>
</evidence>
<protein>
    <recommendedName>
        <fullName evidence="5">Lipoprotein</fullName>
    </recommendedName>
</protein>
<dbReference type="Proteomes" id="UP000191905">
    <property type="component" value="Unassembled WGS sequence"/>
</dbReference>
<feature type="compositionally biased region" description="Polar residues" evidence="1">
    <location>
        <begin position="138"/>
        <end position="151"/>
    </location>
</feature>
<organism evidence="3 4">
    <name type="scientific">Manganibacter manganicus</name>
    <dbReference type="NCBI Taxonomy" id="1873176"/>
    <lineage>
        <taxon>Bacteria</taxon>
        <taxon>Pseudomonadati</taxon>
        <taxon>Pseudomonadota</taxon>
        <taxon>Alphaproteobacteria</taxon>
        <taxon>Hyphomicrobiales</taxon>
        <taxon>Phyllobacteriaceae</taxon>
        <taxon>Manganibacter</taxon>
    </lineage>
</organism>
<evidence type="ECO:0008006" key="5">
    <source>
        <dbReference type="Google" id="ProtNLM"/>
    </source>
</evidence>
<sequence>MTDAGYRPVATKRQSKVRFFGMIARHHARALVLAPFAVSALAASGCVSSPTYGTDKTSAEQLVGDLSGAFSLKPKENPHIDYRPRPALVKPASGGQEALPAPQEDITQVASNQWPESPEQRRARLRKYATEHADDPNYQPQIINDISSGSTKPAKRQTSYRERDLGPDTSSAIGSEARRAEINRRLAEGKQGSATERKYLSEPPLTYRVPASTAPQGDIGEDEYKKQRRLKREAEGKGSGWFDWW</sequence>
<feature type="compositionally biased region" description="Basic and acidic residues" evidence="1">
    <location>
        <begin position="176"/>
        <end position="188"/>
    </location>
</feature>
<gene>
    <name evidence="3" type="ORF">BFN67_02965</name>
</gene>